<proteinExistence type="predicted"/>
<comment type="caution">
    <text evidence="2">The sequence shown here is derived from an EMBL/GenBank/DDBJ whole genome shotgun (WGS) entry which is preliminary data.</text>
</comment>
<feature type="region of interest" description="Disordered" evidence="1">
    <location>
        <begin position="128"/>
        <end position="151"/>
    </location>
</feature>
<evidence type="ECO:0000256" key="1">
    <source>
        <dbReference type="SAM" id="MobiDB-lite"/>
    </source>
</evidence>
<name>A0A1R3FXI9_9ROSI</name>
<keyword evidence="3" id="KW-1185">Reference proteome</keyword>
<dbReference type="EMBL" id="AWUE01024501">
    <property type="protein sequence ID" value="OMO50561.1"/>
    <property type="molecule type" value="Genomic_DNA"/>
</dbReference>
<organism evidence="2 3">
    <name type="scientific">Corchorus olitorius</name>
    <dbReference type="NCBI Taxonomy" id="93759"/>
    <lineage>
        <taxon>Eukaryota</taxon>
        <taxon>Viridiplantae</taxon>
        <taxon>Streptophyta</taxon>
        <taxon>Embryophyta</taxon>
        <taxon>Tracheophyta</taxon>
        <taxon>Spermatophyta</taxon>
        <taxon>Magnoliopsida</taxon>
        <taxon>eudicotyledons</taxon>
        <taxon>Gunneridae</taxon>
        <taxon>Pentapetalae</taxon>
        <taxon>rosids</taxon>
        <taxon>malvids</taxon>
        <taxon>Malvales</taxon>
        <taxon>Malvaceae</taxon>
        <taxon>Grewioideae</taxon>
        <taxon>Apeibeae</taxon>
        <taxon>Corchorus</taxon>
    </lineage>
</organism>
<evidence type="ECO:0000313" key="2">
    <source>
        <dbReference type="EMBL" id="OMO50561.1"/>
    </source>
</evidence>
<dbReference type="AlphaFoldDB" id="A0A1R3FXI9"/>
<dbReference type="OrthoDB" id="10339332at2759"/>
<protein>
    <submittedName>
        <fullName evidence="2">Uncharacterized protein</fullName>
    </submittedName>
</protein>
<reference evidence="3" key="1">
    <citation type="submission" date="2013-09" db="EMBL/GenBank/DDBJ databases">
        <title>Corchorus olitorius genome sequencing.</title>
        <authorList>
            <person name="Alam M."/>
            <person name="Haque M.S."/>
            <person name="Islam M.S."/>
            <person name="Emdad E.M."/>
            <person name="Islam M.M."/>
            <person name="Ahmed B."/>
            <person name="Halim A."/>
            <person name="Hossen Q.M.M."/>
            <person name="Hossain M.Z."/>
            <person name="Ahmed R."/>
            <person name="Khan M.M."/>
            <person name="Islam R."/>
            <person name="Rashid M.M."/>
            <person name="Khan S.A."/>
            <person name="Rahman M.S."/>
            <person name="Alam M."/>
            <person name="Yahiya A.S."/>
            <person name="Khan M.S."/>
            <person name="Azam M.S."/>
            <person name="Haque T."/>
            <person name="Lashkar M.Z.H."/>
            <person name="Akhand A.I."/>
            <person name="Morshed G."/>
            <person name="Roy S."/>
            <person name="Uddin K.S."/>
            <person name="Rabeya T."/>
            <person name="Hossain A.S."/>
            <person name="Chowdhury A."/>
            <person name="Snigdha A.R."/>
            <person name="Mortoza M.S."/>
            <person name="Matin S.A."/>
            <person name="Hoque S.M.E."/>
            <person name="Islam M.K."/>
            <person name="Roy D.K."/>
            <person name="Haider R."/>
            <person name="Moosa M.M."/>
            <person name="Elias S.M."/>
            <person name="Hasan A.M."/>
            <person name="Jahan S."/>
            <person name="Shafiuddin M."/>
            <person name="Mahmood N."/>
            <person name="Shommy N.S."/>
        </authorList>
    </citation>
    <scope>NUCLEOTIDE SEQUENCE [LARGE SCALE GENOMIC DNA]</scope>
    <source>
        <strain evidence="3">cv. O-4</strain>
    </source>
</reference>
<dbReference type="Proteomes" id="UP000187203">
    <property type="component" value="Unassembled WGS sequence"/>
</dbReference>
<sequence>MANQYQSRIGPETNVTVSKLTYHNERADTKMIELVHKNRKTGEDERNNAFKAEIEVLREDLDQTSVKKRVNEIMTSKDSQLGDYNNPDSVTSLSKECKTFKVEVDGMKNKLIELSLKFDKANDAQWEKNVPTLSSDNESEESEVEEEKEEFKQKNDLRERFLAKLIDFDSVDEFEDDEVFACNTDEGSEELKKEETVRGNIVESKWVNYLQLDGFDHEFHTNIEGLKGRDVLNDVPRWKIQES</sequence>
<feature type="compositionally biased region" description="Acidic residues" evidence="1">
    <location>
        <begin position="137"/>
        <end position="148"/>
    </location>
</feature>
<evidence type="ECO:0000313" key="3">
    <source>
        <dbReference type="Proteomes" id="UP000187203"/>
    </source>
</evidence>
<accession>A0A1R3FXI9</accession>
<gene>
    <name evidence="2" type="ORF">COLO4_38011</name>
</gene>